<evidence type="ECO:0000313" key="2">
    <source>
        <dbReference type="Proteomes" id="UP000808337"/>
    </source>
</evidence>
<sequence>MSEFLIAGDVFNIMPASIFLSCGDMPNPVARYEQFHDPIPNFSSVSHTLAWVILETLLFESPVSFDFSISICLCFEILVNSSGVILILPAGEISGTRVILE</sequence>
<dbReference type="Proteomes" id="UP000808337">
    <property type="component" value="Unassembled WGS sequence"/>
</dbReference>
<dbReference type="AlphaFoldDB" id="A0A9D7SX72"/>
<evidence type="ECO:0000313" key="1">
    <source>
        <dbReference type="EMBL" id="MBK9983881.1"/>
    </source>
</evidence>
<protein>
    <submittedName>
        <fullName evidence="1">Uncharacterized protein</fullName>
    </submittedName>
</protein>
<gene>
    <name evidence="1" type="ORF">IPP15_16180</name>
</gene>
<proteinExistence type="predicted"/>
<comment type="caution">
    <text evidence="1">The sequence shown here is derived from an EMBL/GenBank/DDBJ whole genome shotgun (WGS) entry which is preliminary data.</text>
</comment>
<name>A0A9D7SX72_9BACT</name>
<dbReference type="EMBL" id="JADKGY010000029">
    <property type="protein sequence ID" value="MBK9983881.1"/>
    <property type="molecule type" value="Genomic_DNA"/>
</dbReference>
<reference evidence="1 2" key="1">
    <citation type="submission" date="2020-10" db="EMBL/GenBank/DDBJ databases">
        <title>Connecting structure to function with the recovery of over 1000 high-quality activated sludge metagenome-assembled genomes encoding full-length rRNA genes using long-read sequencing.</title>
        <authorList>
            <person name="Singleton C.M."/>
            <person name="Petriglieri F."/>
            <person name="Kristensen J.M."/>
            <person name="Kirkegaard R.H."/>
            <person name="Michaelsen T.Y."/>
            <person name="Andersen M.H."/>
            <person name="Karst S.M."/>
            <person name="Dueholm M.S."/>
            <person name="Nielsen P.H."/>
            <person name="Albertsen M."/>
        </authorList>
    </citation>
    <scope>NUCLEOTIDE SEQUENCE [LARGE SCALE GENOMIC DNA]</scope>
    <source>
        <strain evidence="1">Ribe_18-Q3-R11-54_MAXAC.273</strain>
    </source>
</reference>
<organism evidence="1 2">
    <name type="scientific">Candidatus Opimibacter skivensis</name>
    <dbReference type="NCBI Taxonomy" id="2982028"/>
    <lineage>
        <taxon>Bacteria</taxon>
        <taxon>Pseudomonadati</taxon>
        <taxon>Bacteroidota</taxon>
        <taxon>Saprospiria</taxon>
        <taxon>Saprospirales</taxon>
        <taxon>Saprospiraceae</taxon>
        <taxon>Candidatus Opimibacter</taxon>
    </lineage>
</organism>
<accession>A0A9D7SX72</accession>